<sequence length="372" mass="44279">MYINIVITRMTRKTIDEVENLWKERHLSSLLLFSHRSPRNWILMLIHTRSLFGKSRNFFSFIHKFILSDFFAMSKEFVLSTPIIFPYLITRKLDTLSAKPKEVDLNAIRELLDVVQQERVVSEEEVQEWKILEENILENQNNYKNETEEINNIMKYSKRFYWCYTYPAMFCFCILEILTDEHFLGAMYKTPIVFFNYLLSWPVCFIAVAIYLYYSYGPTPVLVLSNLKVYLQNSMTSIELQSRQEALLNGWEQLRKERKKVLESDTRSFIVRFANIIFFASRLTVCSSLMKEESIFFRTELELTETQLLIDFFLSFSFFAIFFGQYKLEQLELDVEFPEKLINDKPIELTSISIGYCPPLFSEEKQNPFTIL</sequence>
<dbReference type="InParanoid" id="G0MBW2"/>
<keyword evidence="1" id="KW-0812">Transmembrane</keyword>
<name>G0MBW2_CAEBE</name>
<dbReference type="AlphaFoldDB" id="G0MBW2"/>
<reference evidence="3" key="1">
    <citation type="submission" date="2011-07" db="EMBL/GenBank/DDBJ databases">
        <authorList>
            <consortium name="Caenorhabditis brenneri Sequencing and Analysis Consortium"/>
            <person name="Wilson R.K."/>
        </authorList>
    </citation>
    <scope>NUCLEOTIDE SEQUENCE [LARGE SCALE GENOMIC DNA]</scope>
    <source>
        <strain evidence="3">PB2801</strain>
    </source>
</reference>
<evidence type="ECO:0000313" key="2">
    <source>
        <dbReference type="EMBL" id="EGT45839.1"/>
    </source>
</evidence>
<dbReference type="HOGENOM" id="CLU_063304_0_0_1"/>
<protein>
    <submittedName>
        <fullName evidence="2">Uncharacterized protein</fullName>
    </submittedName>
</protein>
<dbReference type="EMBL" id="GL379789">
    <property type="protein sequence ID" value="EGT45839.1"/>
    <property type="molecule type" value="Genomic_DNA"/>
</dbReference>
<evidence type="ECO:0000313" key="3">
    <source>
        <dbReference type="Proteomes" id="UP000008068"/>
    </source>
</evidence>
<feature type="transmembrane region" description="Helical" evidence="1">
    <location>
        <begin position="160"/>
        <end position="179"/>
    </location>
</feature>
<keyword evidence="3" id="KW-1185">Reference proteome</keyword>
<evidence type="ECO:0000256" key="1">
    <source>
        <dbReference type="SAM" id="Phobius"/>
    </source>
</evidence>
<organism evidence="3">
    <name type="scientific">Caenorhabditis brenneri</name>
    <name type="common">Nematode worm</name>
    <dbReference type="NCBI Taxonomy" id="135651"/>
    <lineage>
        <taxon>Eukaryota</taxon>
        <taxon>Metazoa</taxon>
        <taxon>Ecdysozoa</taxon>
        <taxon>Nematoda</taxon>
        <taxon>Chromadorea</taxon>
        <taxon>Rhabditida</taxon>
        <taxon>Rhabditina</taxon>
        <taxon>Rhabditomorpha</taxon>
        <taxon>Rhabditoidea</taxon>
        <taxon>Rhabditidae</taxon>
        <taxon>Peloderinae</taxon>
        <taxon>Caenorhabditis</taxon>
    </lineage>
</organism>
<dbReference type="Proteomes" id="UP000008068">
    <property type="component" value="Unassembled WGS sequence"/>
</dbReference>
<feature type="transmembrane region" description="Helical" evidence="1">
    <location>
        <begin position="191"/>
        <end position="214"/>
    </location>
</feature>
<accession>G0MBW2</accession>
<gene>
    <name evidence="2" type="ORF">CAEBREN_22415</name>
</gene>
<proteinExistence type="predicted"/>
<keyword evidence="1" id="KW-0472">Membrane</keyword>
<keyword evidence="1" id="KW-1133">Transmembrane helix</keyword>